<reference evidence="3" key="1">
    <citation type="journal article" date="2012" name="MBio">
        <title>Comparative genome analysis of Trichophyton rubrum and related dermatophytes reveals candidate genes involved in infection.</title>
        <authorList>
            <person name="Martinez D.A."/>
            <person name="Oliver B.G."/>
            <person name="Graeser Y."/>
            <person name="Goldberg J.M."/>
            <person name="Li W."/>
            <person name="Martinez-Rossi N.M."/>
            <person name="Monod M."/>
            <person name="Shelest E."/>
            <person name="Barton R.C."/>
            <person name="Birch E."/>
            <person name="Brakhage A.A."/>
            <person name="Chen Z."/>
            <person name="Gurr S.J."/>
            <person name="Heiman D."/>
            <person name="Heitman J."/>
            <person name="Kosti I."/>
            <person name="Rossi A."/>
            <person name="Saif S."/>
            <person name="Samalova M."/>
            <person name="Saunders C.W."/>
            <person name="Shea T."/>
            <person name="Summerbell R.C."/>
            <person name="Xu J."/>
            <person name="Young S."/>
            <person name="Zeng Q."/>
            <person name="Birren B.W."/>
            <person name="Cuomo C.A."/>
            <person name="White T.C."/>
        </authorList>
    </citation>
    <scope>NUCLEOTIDE SEQUENCE [LARGE SCALE GENOMIC DNA]</scope>
    <source>
        <strain evidence="3">ATCC MYA-4605 / CBS 113480</strain>
    </source>
</reference>
<feature type="region of interest" description="Disordered" evidence="1">
    <location>
        <begin position="135"/>
        <end position="154"/>
    </location>
</feature>
<dbReference type="eggNOG" id="ENOG502SCE7">
    <property type="taxonomic scope" value="Eukaryota"/>
</dbReference>
<dbReference type="STRING" id="554155.C5FS82"/>
<dbReference type="VEuPathDB" id="FungiDB:MCYG_05554"/>
<keyword evidence="3" id="KW-1185">Reference proteome</keyword>
<organism evidence="2 3">
    <name type="scientific">Arthroderma otae (strain ATCC MYA-4605 / CBS 113480)</name>
    <name type="common">Microsporum canis</name>
    <dbReference type="NCBI Taxonomy" id="554155"/>
    <lineage>
        <taxon>Eukaryota</taxon>
        <taxon>Fungi</taxon>
        <taxon>Dikarya</taxon>
        <taxon>Ascomycota</taxon>
        <taxon>Pezizomycotina</taxon>
        <taxon>Eurotiomycetes</taxon>
        <taxon>Eurotiomycetidae</taxon>
        <taxon>Onygenales</taxon>
        <taxon>Arthrodermataceae</taxon>
        <taxon>Microsporum</taxon>
    </lineage>
</organism>
<dbReference type="Proteomes" id="UP000002035">
    <property type="component" value="Unassembled WGS sequence"/>
</dbReference>
<dbReference type="AlphaFoldDB" id="C5FS82"/>
<dbReference type="OMA" id="RSKTRKM"/>
<evidence type="ECO:0000313" key="3">
    <source>
        <dbReference type="Proteomes" id="UP000002035"/>
    </source>
</evidence>
<dbReference type="RefSeq" id="XP_002845685.1">
    <property type="nucleotide sequence ID" value="XM_002845639.1"/>
</dbReference>
<gene>
    <name evidence="2" type="ORF">MCYG_05554</name>
</gene>
<evidence type="ECO:0000313" key="2">
    <source>
        <dbReference type="EMBL" id="EEQ32735.1"/>
    </source>
</evidence>
<accession>C5FS82</accession>
<dbReference type="EMBL" id="DS995705">
    <property type="protein sequence ID" value="EEQ32735.1"/>
    <property type="molecule type" value="Genomic_DNA"/>
</dbReference>
<dbReference type="GeneID" id="9224932"/>
<evidence type="ECO:0000256" key="1">
    <source>
        <dbReference type="SAM" id="MobiDB-lite"/>
    </source>
</evidence>
<protein>
    <submittedName>
        <fullName evidence="2">Uncharacterized protein</fullName>
    </submittedName>
</protein>
<dbReference type="OrthoDB" id="5279705at2759"/>
<feature type="compositionally biased region" description="Basic and acidic residues" evidence="1">
    <location>
        <begin position="109"/>
        <end position="124"/>
    </location>
</feature>
<name>C5FS82_ARTOC</name>
<feature type="region of interest" description="Disordered" evidence="1">
    <location>
        <begin position="105"/>
        <end position="124"/>
    </location>
</feature>
<sequence length="235" mass="26551">MFILQQPAIPQPLLSSRQLDVTSICSMMERNTHTSSECRDDSNTNQLNMTPFTFSPSPPADPAATAPTFNSHFAQRYAATIARPAARVTERRSRESRRDAFLNKVKRSRQSDQFEARSDQIQRSDFLEQQKQFNEEMARSAPPLEGVEDDEGEEGEDLYCHAQGEEIDEALLEDFIAQEENEYMGLVEDAPDNYAAEEPLNSDMLYGDVDDDGILVDLLDQIESQSHQEMDMSGS</sequence>
<dbReference type="HOGENOM" id="CLU_1179957_0_0_1"/>
<proteinExistence type="predicted"/>